<dbReference type="InterPro" id="IPR005543">
    <property type="entry name" value="PASTA_dom"/>
</dbReference>
<keyword evidence="3" id="KW-0677">Repeat</keyword>
<dbReference type="PANTHER" id="PTHR43289:SF6">
    <property type="entry name" value="SERINE_THREONINE-PROTEIN KINASE NEKL-3"/>
    <property type="match status" value="1"/>
</dbReference>
<dbReference type="InterPro" id="IPR000719">
    <property type="entry name" value="Prot_kinase_dom"/>
</dbReference>
<evidence type="ECO:0000259" key="8">
    <source>
        <dbReference type="PROSITE" id="PS50011"/>
    </source>
</evidence>
<feature type="domain" description="PASTA" evidence="9">
    <location>
        <begin position="451"/>
        <end position="517"/>
    </location>
</feature>
<reference evidence="10" key="1">
    <citation type="submission" date="2020-05" db="EMBL/GenBank/DDBJ databases">
        <authorList>
            <person name="Chiriac C."/>
            <person name="Salcher M."/>
            <person name="Ghai R."/>
            <person name="Kavagutti S V."/>
        </authorList>
    </citation>
    <scope>NUCLEOTIDE SEQUENCE</scope>
</reference>
<evidence type="ECO:0000256" key="5">
    <source>
        <dbReference type="ARBA" id="ARBA00022777"/>
    </source>
</evidence>
<dbReference type="SMART" id="SM00220">
    <property type="entry name" value="S_TKc"/>
    <property type="match status" value="1"/>
</dbReference>
<proteinExistence type="predicted"/>
<dbReference type="PROSITE" id="PS00107">
    <property type="entry name" value="PROTEIN_KINASE_ATP"/>
    <property type="match status" value="1"/>
</dbReference>
<dbReference type="Pfam" id="PF00069">
    <property type="entry name" value="Pkinase"/>
    <property type="match status" value="1"/>
</dbReference>
<keyword evidence="7" id="KW-1133">Transmembrane helix</keyword>
<dbReference type="AlphaFoldDB" id="A0A6J6FZQ6"/>
<dbReference type="InterPro" id="IPR017441">
    <property type="entry name" value="Protein_kinase_ATP_BS"/>
</dbReference>
<dbReference type="SUPFAM" id="SSF56112">
    <property type="entry name" value="Protein kinase-like (PK-like)"/>
    <property type="match status" value="1"/>
</dbReference>
<dbReference type="GO" id="GO:0005524">
    <property type="term" value="F:ATP binding"/>
    <property type="evidence" value="ECO:0007669"/>
    <property type="project" value="UniProtKB-KW"/>
</dbReference>
<dbReference type="Pfam" id="PF03793">
    <property type="entry name" value="PASTA"/>
    <property type="match status" value="4"/>
</dbReference>
<dbReference type="Gene3D" id="1.10.510.10">
    <property type="entry name" value="Transferase(Phosphotransferase) domain 1"/>
    <property type="match status" value="1"/>
</dbReference>
<evidence type="ECO:0000313" key="10">
    <source>
        <dbReference type="EMBL" id="CAB4592305.1"/>
    </source>
</evidence>
<keyword evidence="7" id="KW-0472">Membrane</keyword>
<dbReference type="CDD" id="cd14014">
    <property type="entry name" value="STKc_PknB_like"/>
    <property type="match status" value="1"/>
</dbReference>
<keyword evidence="1" id="KW-0723">Serine/threonine-protein kinase</keyword>
<dbReference type="InterPro" id="IPR008271">
    <property type="entry name" value="Ser/Thr_kinase_AS"/>
</dbReference>
<keyword evidence="4" id="KW-0547">Nucleotide-binding</keyword>
<dbReference type="FunFam" id="1.10.510.10:FF:000021">
    <property type="entry name" value="Serine/threonine protein kinase"/>
    <property type="match status" value="1"/>
</dbReference>
<evidence type="ECO:0000256" key="2">
    <source>
        <dbReference type="ARBA" id="ARBA00022679"/>
    </source>
</evidence>
<accession>A0A6J6FZQ6</accession>
<keyword evidence="5" id="KW-0418">Kinase</keyword>
<dbReference type="Gene3D" id="3.30.200.20">
    <property type="entry name" value="Phosphorylase Kinase, domain 1"/>
    <property type="match status" value="1"/>
</dbReference>
<dbReference type="PANTHER" id="PTHR43289">
    <property type="entry name" value="MITOGEN-ACTIVATED PROTEIN KINASE KINASE KINASE 20-RELATED"/>
    <property type="match status" value="1"/>
</dbReference>
<dbReference type="EMBL" id="CAEZUN010000010">
    <property type="protein sequence ID" value="CAB4592305.1"/>
    <property type="molecule type" value="Genomic_DNA"/>
</dbReference>
<dbReference type="CDD" id="cd06577">
    <property type="entry name" value="PASTA_pknB"/>
    <property type="match status" value="4"/>
</dbReference>
<keyword evidence="6" id="KW-0067">ATP-binding</keyword>
<protein>
    <submittedName>
        <fullName evidence="10">Unannotated protein</fullName>
    </submittedName>
</protein>
<dbReference type="NCBIfam" id="NF033483">
    <property type="entry name" value="PknB_PASTA_kin"/>
    <property type="match status" value="1"/>
</dbReference>
<evidence type="ECO:0000256" key="7">
    <source>
        <dbReference type="SAM" id="Phobius"/>
    </source>
</evidence>
<gene>
    <name evidence="10" type="ORF">UFOPK1826_00134</name>
</gene>
<dbReference type="Gene3D" id="3.30.10.20">
    <property type="match status" value="4"/>
</dbReference>
<sequence length="660" mass="70359">MNDTKRAIINDRYEIGRRVGRGGMAEIFQARDILLDRTVAIKVLFAEFAVDPAFVERFRREAQSAAGLNHPNIVGVYDWGRVNNTYYIAMEFVDGRTLADIIRQSNNFTPVQVCDVIGEVALALDSAHQNGVIHRDVKPGNILISTTGQVKVADFGIARALGAGIEQNLTQTGAVMGTATYFSPEQAQGAVTDQRSDIYSLGIVMYEMLAGTVPFSGENAVAIAYKQVHEDPIPLNQRNKSIPEGLTAIVAKCMAKSPDDRYSTAGEVRDDLRRFVDGLPVLAMTSRVAGSSSDSVTRVLPITQNDPNVTTVIAKQDQPTSQIAATTTQRPATMTRTRAANYPPYDDFAPRRTAGFVFGSFFAAIVLLIGGLFLYQTISGNSSNASITVPDVRNLTVKDASEKLLRLGFTPVPLAEAKDGIGNDIVYLQDPKPSVLARNGDTIIITYNPTGAPVVVPLVRGLTVKEATGLLAPLGLQLAIAEVRNDPKIPENQIIGQDPKVDTQVRSGSTIAVVVSGGIGQATVPNIQGQVSTAALQFLQSAPYNFIVTLAEEANATVEKGRVIRTEPAIGEPIAFGSPIIVFISKGGTKVTMPQVEGLTEADARAQLTAVGLTPDVKYQEVPSGNVNDGKVVTQGTDSGTQIEAGSSVRLTVGRGVVTP</sequence>
<name>A0A6J6FZQ6_9ZZZZ</name>
<evidence type="ECO:0000256" key="1">
    <source>
        <dbReference type="ARBA" id="ARBA00022527"/>
    </source>
</evidence>
<evidence type="ECO:0000259" key="9">
    <source>
        <dbReference type="PROSITE" id="PS51178"/>
    </source>
</evidence>
<dbReference type="PROSITE" id="PS00108">
    <property type="entry name" value="PROTEIN_KINASE_ST"/>
    <property type="match status" value="1"/>
</dbReference>
<organism evidence="10">
    <name type="scientific">freshwater metagenome</name>
    <dbReference type="NCBI Taxonomy" id="449393"/>
    <lineage>
        <taxon>unclassified sequences</taxon>
        <taxon>metagenomes</taxon>
        <taxon>ecological metagenomes</taxon>
    </lineage>
</organism>
<feature type="domain" description="PASTA" evidence="9">
    <location>
        <begin position="518"/>
        <end position="586"/>
    </location>
</feature>
<dbReference type="PROSITE" id="PS51178">
    <property type="entry name" value="PASTA"/>
    <property type="match status" value="4"/>
</dbReference>
<dbReference type="GO" id="GO:0004674">
    <property type="term" value="F:protein serine/threonine kinase activity"/>
    <property type="evidence" value="ECO:0007669"/>
    <property type="project" value="UniProtKB-KW"/>
</dbReference>
<feature type="domain" description="PASTA" evidence="9">
    <location>
        <begin position="383"/>
        <end position="449"/>
    </location>
</feature>
<dbReference type="SMART" id="SM00740">
    <property type="entry name" value="PASTA"/>
    <property type="match status" value="4"/>
</dbReference>
<dbReference type="FunFam" id="3.30.200.20:FF:000035">
    <property type="entry name" value="Serine/threonine protein kinase Stk1"/>
    <property type="match status" value="1"/>
</dbReference>
<keyword evidence="2" id="KW-0808">Transferase</keyword>
<feature type="domain" description="Protein kinase" evidence="8">
    <location>
        <begin position="13"/>
        <end position="276"/>
    </location>
</feature>
<evidence type="ECO:0000256" key="4">
    <source>
        <dbReference type="ARBA" id="ARBA00022741"/>
    </source>
</evidence>
<dbReference type="PROSITE" id="PS50011">
    <property type="entry name" value="PROTEIN_KINASE_DOM"/>
    <property type="match status" value="1"/>
</dbReference>
<dbReference type="InterPro" id="IPR011009">
    <property type="entry name" value="Kinase-like_dom_sf"/>
</dbReference>
<evidence type="ECO:0000256" key="6">
    <source>
        <dbReference type="ARBA" id="ARBA00022840"/>
    </source>
</evidence>
<feature type="transmembrane region" description="Helical" evidence="7">
    <location>
        <begin position="354"/>
        <end position="375"/>
    </location>
</feature>
<evidence type="ECO:0000256" key="3">
    <source>
        <dbReference type="ARBA" id="ARBA00022737"/>
    </source>
</evidence>
<feature type="domain" description="PASTA" evidence="9">
    <location>
        <begin position="587"/>
        <end position="655"/>
    </location>
</feature>
<keyword evidence="7" id="KW-0812">Transmembrane</keyword>